<evidence type="ECO:0000256" key="1">
    <source>
        <dbReference type="SAM" id="MobiDB-lite"/>
    </source>
</evidence>
<dbReference type="Gene3D" id="3.90.920.10">
    <property type="entry name" value="DNA primase, PRIM domain"/>
    <property type="match status" value="1"/>
</dbReference>
<reference evidence="3 4" key="1">
    <citation type="submission" date="2016-09" db="EMBL/GenBank/DDBJ databases">
        <title>Complete genome sequencing of Streptomyces lydicus 103 and metabolic pathways analysis of antibiotic biosynthesis.</title>
        <authorList>
            <person name="Jia N."/>
            <person name="Ding M.-Z."/>
            <person name="Gao F."/>
            <person name="Yuan Y.-J."/>
        </authorList>
    </citation>
    <scope>NUCLEOTIDE SEQUENCE [LARGE SCALE GENOMIC DNA]</scope>
    <source>
        <strain evidence="3 4">103</strain>
    </source>
</reference>
<dbReference type="PANTHER" id="PTHR42705:SF2">
    <property type="entry name" value="BIFUNCTIONAL NON-HOMOLOGOUS END JOINING PROTEIN LIGD"/>
    <property type="match status" value="1"/>
</dbReference>
<protein>
    <submittedName>
        <fullName evidence="3">ATP-dependent DNA ligase</fullName>
    </submittedName>
</protein>
<evidence type="ECO:0000259" key="2">
    <source>
        <dbReference type="Pfam" id="PF21686"/>
    </source>
</evidence>
<dbReference type="RefSeq" id="WP_069569047.1">
    <property type="nucleotide sequence ID" value="NZ_CP017157.1"/>
</dbReference>
<dbReference type="Pfam" id="PF21686">
    <property type="entry name" value="LigD_Prim-Pol"/>
    <property type="match status" value="1"/>
</dbReference>
<keyword evidence="4" id="KW-1185">Reference proteome</keyword>
<gene>
    <name evidence="3" type="ORF">SL103_13250</name>
</gene>
<evidence type="ECO:0000313" key="3">
    <source>
        <dbReference type="EMBL" id="AOP47091.1"/>
    </source>
</evidence>
<feature type="region of interest" description="Disordered" evidence="1">
    <location>
        <begin position="1"/>
        <end position="24"/>
    </location>
</feature>
<feature type="compositionally biased region" description="Basic and acidic residues" evidence="1">
    <location>
        <begin position="1"/>
        <end position="12"/>
    </location>
</feature>
<dbReference type="GO" id="GO:0016874">
    <property type="term" value="F:ligase activity"/>
    <property type="evidence" value="ECO:0007669"/>
    <property type="project" value="UniProtKB-KW"/>
</dbReference>
<dbReference type="KEGG" id="slc:SL103_13250"/>
<organism evidence="3 4">
    <name type="scientific">Streptomyces lydicus</name>
    <dbReference type="NCBI Taxonomy" id="47763"/>
    <lineage>
        <taxon>Bacteria</taxon>
        <taxon>Bacillati</taxon>
        <taxon>Actinomycetota</taxon>
        <taxon>Actinomycetes</taxon>
        <taxon>Kitasatosporales</taxon>
        <taxon>Streptomycetaceae</taxon>
        <taxon>Streptomyces</taxon>
    </lineage>
</organism>
<sequence>MDDSDDGTHDEGGDGATRTVRAGRRTVRIHRPDKVLFPDDGLTKAEVVDYYGRVAAAMVPQLRGRPLMLERLPEGLGGPHFMQKETPDHYPDWIRRAEVAKEGGTVTHPLCDDKATLLFLADQACLTLHRWLSRADRPDHPDRLVFDLDPPGTDFEAVREAARALLGLLDELGLPAALMTTGSKGLHVIVPLDGKSDFDTVRGFAQDTAEVLARRHPDRLTTAVRKKARGDRLYLDVQRNAYAQTAVAPWSLRAVPGGPVAAPISHDQLDDPGLGAQSWSLRDVDGVLAQLRSAPWSAVPGRGRSLTAARKRLDALR</sequence>
<name>A0A1D7VK40_9ACTN</name>
<keyword evidence="3" id="KW-0436">Ligase</keyword>
<evidence type="ECO:0000313" key="4">
    <source>
        <dbReference type="Proteomes" id="UP000094094"/>
    </source>
</evidence>
<accession>A0A1D7VK40</accession>
<feature type="domain" description="DNA ligase D polymerase" evidence="2">
    <location>
        <begin position="43"/>
        <end position="296"/>
    </location>
</feature>
<dbReference type="AlphaFoldDB" id="A0A1D7VK40"/>
<dbReference type="PANTHER" id="PTHR42705">
    <property type="entry name" value="BIFUNCTIONAL NON-HOMOLOGOUS END JOINING PROTEIN LIGD"/>
    <property type="match status" value="1"/>
</dbReference>
<dbReference type="EMBL" id="CP017157">
    <property type="protein sequence ID" value="AOP47091.1"/>
    <property type="molecule type" value="Genomic_DNA"/>
</dbReference>
<dbReference type="InterPro" id="IPR052171">
    <property type="entry name" value="NHEJ_LigD"/>
</dbReference>
<dbReference type="Proteomes" id="UP000094094">
    <property type="component" value="Chromosome"/>
</dbReference>
<dbReference type="NCBIfam" id="TIGR02778">
    <property type="entry name" value="ligD_pol"/>
    <property type="match status" value="1"/>
</dbReference>
<dbReference type="OrthoDB" id="4296267at2"/>
<proteinExistence type="predicted"/>
<dbReference type="InterPro" id="IPR014145">
    <property type="entry name" value="LigD_pol_dom"/>
</dbReference>